<dbReference type="EMBL" id="BSRZ01000022">
    <property type="protein sequence ID" value="GLW67318.1"/>
    <property type="molecule type" value="Genomic_DNA"/>
</dbReference>
<comment type="caution">
    <text evidence="2">The sequence shown here is derived from an EMBL/GenBank/DDBJ whole genome shotgun (WGS) entry which is preliminary data.</text>
</comment>
<organism evidence="2 3">
    <name type="scientific">Actinomadura rubrobrunea</name>
    <dbReference type="NCBI Taxonomy" id="115335"/>
    <lineage>
        <taxon>Bacteria</taxon>
        <taxon>Bacillati</taxon>
        <taxon>Actinomycetota</taxon>
        <taxon>Actinomycetes</taxon>
        <taxon>Streptosporangiales</taxon>
        <taxon>Thermomonosporaceae</taxon>
        <taxon>Actinomadura</taxon>
    </lineage>
</organism>
<reference evidence="2" key="1">
    <citation type="submission" date="2023-02" db="EMBL/GenBank/DDBJ databases">
        <title>Actinomadura rubrobrunea NBRC 14622.</title>
        <authorList>
            <person name="Ichikawa N."/>
            <person name="Sato H."/>
            <person name="Tonouchi N."/>
        </authorList>
    </citation>
    <scope>NUCLEOTIDE SEQUENCE</scope>
    <source>
        <strain evidence="2">NBRC 14622</strain>
    </source>
</reference>
<evidence type="ECO:0000313" key="2">
    <source>
        <dbReference type="EMBL" id="GLW67318.1"/>
    </source>
</evidence>
<dbReference type="InterPro" id="IPR037171">
    <property type="entry name" value="NagB/RpiA_transferase-like"/>
</dbReference>
<evidence type="ECO:0000313" key="3">
    <source>
        <dbReference type="Proteomes" id="UP001165124"/>
    </source>
</evidence>
<dbReference type="PANTHER" id="PTHR43682">
    <property type="entry name" value="LACTATE UTILIZATION PROTEIN C"/>
    <property type="match status" value="1"/>
</dbReference>
<sequence>MSSRERILRRVREALGEERGTSVDVPRRYRRRLTAAEAATRADVIALFTERVADHRATVRHTGADDLATSIAAALWAREARRVVAPADLPFGWLAELDGVQAVADTGLTDLDTLAAVDGVVTGCAVAIARTGTIVLDGGRAQGRRLLSLVPDYHLCVVHADQIVGTVPEAVARLRPDRPLTWISGPCAAGGPEARRVEGGQGPRALEVLVVED</sequence>
<gene>
    <name evidence="2" type="ORF">Arub01_55610</name>
</gene>
<feature type="domain" description="LUD" evidence="1">
    <location>
        <begin position="112"/>
        <end position="211"/>
    </location>
</feature>
<keyword evidence="3" id="KW-1185">Reference proteome</keyword>
<dbReference type="InterPro" id="IPR024185">
    <property type="entry name" value="FTHF_cligase-like_sf"/>
</dbReference>
<dbReference type="Pfam" id="PF02589">
    <property type="entry name" value="LUD_dom"/>
    <property type="match status" value="1"/>
</dbReference>
<dbReference type="InterPro" id="IPR003741">
    <property type="entry name" value="LUD_dom"/>
</dbReference>
<dbReference type="Gene3D" id="3.40.50.10420">
    <property type="entry name" value="NagB/RpiA/CoA transferase-like"/>
    <property type="match status" value="1"/>
</dbReference>
<protein>
    <recommendedName>
        <fullName evidence="1">LUD domain-containing protein</fullName>
    </recommendedName>
</protein>
<dbReference type="RefSeq" id="WP_067918777.1">
    <property type="nucleotide sequence ID" value="NZ_BSRZ01000022.1"/>
</dbReference>
<evidence type="ECO:0000259" key="1">
    <source>
        <dbReference type="Pfam" id="PF02589"/>
    </source>
</evidence>
<name>A0A9W6Q2G2_9ACTN</name>
<dbReference type="Proteomes" id="UP001165124">
    <property type="component" value="Unassembled WGS sequence"/>
</dbReference>
<proteinExistence type="predicted"/>
<dbReference type="AlphaFoldDB" id="A0A9W6Q2G2"/>
<dbReference type="PANTHER" id="PTHR43682:SF1">
    <property type="entry name" value="LACTATE UTILIZATION PROTEIN C"/>
    <property type="match status" value="1"/>
</dbReference>
<dbReference type="SUPFAM" id="SSF100950">
    <property type="entry name" value="NagB/RpiA/CoA transferase-like"/>
    <property type="match status" value="1"/>
</dbReference>
<accession>A0A9W6Q2G2</accession>